<dbReference type="InterPro" id="IPR006439">
    <property type="entry name" value="HAD-SF_hydro_IA"/>
</dbReference>
<dbReference type="GO" id="GO:0050308">
    <property type="term" value="F:sugar-phosphatase activity"/>
    <property type="evidence" value="ECO:0007669"/>
    <property type="project" value="TreeGrafter"/>
</dbReference>
<dbReference type="SUPFAM" id="SSF56784">
    <property type="entry name" value="HAD-like"/>
    <property type="match status" value="1"/>
</dbReference>
<comment type="caution">
    <text evidence="1">The sequence shown here is derived from an EMBL/GenBank/DDBJ whole genome shotgun (WGS) entry which is preliminary data.</text>
</comment>
<sequence length="216" mass="23401">MIKFDCFIFDVDATLVDTETVIDNIWKTWAKSVGIDFSLVQQHIHGRKIEETLRCVNSVLASDEQILAVKSIAVNEMKKATAIPGALEFVSKLDQGSWAIATSGPRNIASTSLHAAGFELPRVMVCAEEVSKGKPEPEPFLVAAKMLNVSPEQCVAFEDSPVGIKSAKTAGCYTIALLTSHDAVDLAEADLIVDGFDSLILSKVEDKYCLAIRSNI</sequence>
<dbReference type="InterPro" id="IPR023198">
    <property type="entry name" value="PGP-like_dom2"/>
</dbReference>
<dbReference type="PANTHER" id="PTHR43481:SF4">
    <property type="entry name" value="GLYCEROL-1-PHOSPHATE PHOSPHOHYDROLASE 1-RELATED"/>
    <property type="match status" value="1"/>
</dbReference>
<dbReference type="SFLD" id="SFLDS00003">
    <property type="entry name" value="Haloacid_Dehalogenase"/>
    <property type="match status" value="1"/>
</dbReference>
<evidence type="ECO:0000313" key="1">
    <source>
        <dbReference type="EMBL" id="PLC57591.1"/>
    </source>
</evidence>
<dbReference type="AlphaFoldDB" id="A0A2N4URF4"/>
<name>A0A2N4URF4_9GAMM</name>
<reference evidence="1 2" key="1">
    <citation type="journal article" date="2018" name="Syst. Appl. Microbiol.">
        <title>Photobacterium carnosum sp. nov., isolated from spoiled modified atmosphere packaged poultry meat.</title>
        <authorList>
            <person name="Hilgarth M."/>
            <person name="Fuertes S."/>
            <person name="Ehrmann M."/>
            <person name="Vogel R.F."/>
        </authorList>
    </citation>
    <scope>NUCLEOTIDE SEQUENCE [LARGE SCALE GENOMIC DNA]</scope>
    <source>
        <strain evidence="1 2">TMW 2.2021</strain>
    </source>
</reference>
<dbReference type="PANTHER" id="PTHR43481">
    <property type="entry name" value="FRUCTOSE-1-PHOSPHATE PHOSPHATASE"/>
    <property type="match status" value="1"/>
</dbReference>
<keyword evidence="2" id="KW-1185">Reference proteome</keyword>
<accession>A0A2N4URF4</accession>
<organism evidence="1 2">
    <name type="scientific">Photobacterium carnosum</name>
    <dbReference type="NCBI Taxonomy" id="2023717"/>
    <lineage>
        <taxon>Bacteria</taxon>
        <taxon>Pseudomonadati</taxon>
        <taxon>Pseudomonadota</taxon>
        <taxon>Gammaproteobacteria</taxon>
        <taxon>Vibrionales</taxon>
        <taxon>Vibrionaceae</taxon>
        <taxon>Photobacterium</taxon>
    </lineage>
</organism>
<dbReference type="InterPro" id="IPR051806">
    <property type="entry name" value="HAD-like_SPP"/>
</dbReference>
<protein>
    <submittedName>
        <fullName evidence="1">Haloacid dehalogenase</fullName>
    </submittedName>
</protein>
<dbReference type="Gene3D" id="1.10.150.240">
    <property type="entry name" value="Putative phosphatase, domain 2"/>
    <property type="match status" value="1"/>
</dbReference>
<evidence type="ECO:0000313" key="2">
    <source>
        <dbReference type="Proteomes" id="UP000234420"/>
    </source>
</evidence>
<dbReference type="RefSeq" id="WP_101769134.1">
    <property type="nucleotide sequence ID" value="NZ_BPPU01000002.1"/>
</dbReference>
<dbReference type="EMBL" id="NPIB01000014">
    <property type="protein sequence ID" value="PLC57591.1"/>
    <property type="molecule type" value="Genomic_DNA"/>
</dbReference>
<dbReference type="NCBIfam" id="TIGR01509">
    <property type="entry name" value="HAD-SF-IA-v3"/>
    <property type="match status" value="1"/>
</dbReference>
<dbReference type="InterPro" id="IPR036412">
    <property type="entry name" value="HAD-like_sf"/>
</dbReference>
<dbReference type="InterPro" id="IPR023214">
    <property type="entry name" value="HAD_sf"/>
</dbReference>
<dbReference type="InterPro" id="IPR041492">
    <property type="entry name" value="HAD_2"/>
</dbReference>
<gene>
    <name evidence="1" type="ORF">CIK00_12200</name>
</gene>
<dbReference type="Proteomes" id="UP000234420">
    <property type="component" value="Unassembled WGS sequence"/>
</dbReference>
<dbReference type="SFLD" id="SFLDG01129">
    <property type="entry name" value="C1.5:_HAD__Beta-PGM__Phosphata"/>
    <property type="match status" value="1"/>
</dbReference>
<dbReference type="Pfam" id="PF13419">
    <property type="entry name" value="HAD_2"/>
    <property type="match status" value="1"/>
</dbReference>
<dbReference type="Gene3D" id="3.40.50.1000">
    <property type="entry name" value="HAD superfamily/HAD-like"/>
    <property type="match status" value="1"/>
</dbReference>
<proteinExistence type="predicted"/>